<dbReference type="eggNOG" id="COG1857">
    <property type="taxonomic scope" value="Bacteria"/>
</dbReference>
<organism evidence="1 2">
    <name type="scientific">Nakamurella multipartita (strain ATCC 700099 / DSM 44233 / CIP 104796 / JCM 9543 / NBRC 105858 / Y-104)</name>
    <name type="common">Microsphaera multipartita</name>
    <dbReference type="NCBI Taxonomy" id="479431"/>
    <lineage>
        <taxon>Bacteria</taxon>
        <taxon>Bacillati</taxon>
        <taxon>Actinomycetota</taxon>
        <taxon>Actinomycetes</taxon>
        <taxon>Nakamurellales</taxon>
        <taxon>Nakamurellaceae</taxon>
        <taxon>Nakamurella</taxon>
    </lineage>
</organism>
<dbReference type="RefSeq" id="WP_015748256.1">
    <property type="nucleotide sequence ID" value="NC_013235.1"/>
</dbReference>
<evidence type="ECO:0000313" key="1">
    <source>
        <dbReference type="EMBL" id="ACV79388.1"/>
    </source>
</evidence>
<dbReference type="HOGENOM" id="CLU_044824_0_0_11"/>
<reference evidence="2" key="1">
    <citation type="submission" date="2009-09" db="EMBL/GenBank/DDBJ databases">
        <title>The complete genome of Nakamurella multipartita DSM 44233.</title>
        <authorList>
            <consortium name="US DOE Joint Genome Institute (JGI-PGF)"/>
            <person name="Lucas S."/>
            <person name="Copeland A."/>
            <person name="Lapidus A."/>
            <person name="Glavina del Rio T."/>
            <person name="Dalin E."/>
            <person name="Tice H."/>
            <person name="Bruce D."/>
            <person name="Goodwin L."/>
            <person name="Pitluck S."/>
            <person name="Kyrpides N."/>
            <person name="Mavromatis K."/>
            <person name="Ivanova N."/>
            <person name="Ovchinnikova G."/>
            <person name="Sims D."/>
            <person name="Meincke L."/>
            <person name="Brettin T."/>
            <person name="Detter J.C."/>
            <person name="Han C."/>
            <person name="Larimer F."/>
            <person name="Land M."/>
            <person name="Hauser L."/>
            <person name="Markowitz V."/>
            <person name="Cheng J.-F."/>
            <person name="Hugenholtz P."/>
            <person name="Woyke T."/>
            <person name="Wu D."/>
            <person name="Klenk H.-P."/>
            <person name="Eisen J.A."/>
        </authorList>
    </citation>
    <scope>NUCLEOTIDE SEQUENCE [LARGE SCALE GENOMIC DNA]</scope>
    <source>
        <strain evidence="2">ATCC 700099 / DSM 44233 / CIP 104796 / JCM 9543 / NBRC 105858 / Y-104</strain>
    </source>
</reference>
<dbReference type="OrthoDB" id="5291250at2"/>
<dbReference type="InterPro" id="IPR010148">
    <property type="entry name" value="CRISPR-assoc_prot_CT1975"/>
</dbReference>
<dbReference type="Pfam" id="PF09344">
    <property type="entry name" value="Cas_CT1975"/>
    <property type="match status" value="1"/>
</dbReference>
<dbReference type="NCBIfam" id="TIGR01869">
    <property type="entry name" value="casC_Cse4"/>
    <property type="match status" value="1"/>
</dbReference>
<dbReference type="AlphaFoldDB" id="C8XAY5"/>
<sequence length="378" mass="39938">MKCIDIHILQTVPPSNLNRDDTGSPKTAIYGGVQRARVSSQAWKRATRKAFDGRIKPADLGVRTKRVVELVSEEILRQSPGVGAEGAVELAKKVLVAAGITLSAPKPKKKGEAPGLDESGYLLFLARHQVERLAELAIGAAEETTIDKKQAKAAADSSQSVDVALFGRMVADAADLNVDAAAQVAHALSVHAVRNEFDYFTAVDDRKENEEETGAGMIGTVEFNSSTLYRYATVNIDGLRVNLGDDAATIRAAQEFVRAFVTSMPTGKQNTFANRTLPDAVVVQVRDSQPINLVGAFEEPVEVPAGGSRLREAADRLVAHAQSVDHAYGTAPTRSMTVLASPTVGTLAALGESIALDDMIAAVGEAVADALVASAVRA</sequence>
<evidence type="ECO:0000313" key="2">
    <source>
        <dbReference type="Proteomes" id="UP000002218"/>
    </source>
</evidence>
<proteinExistence type="predicted"/>
<protein>
    <submittedName>
        <fullName evidence="1">CRISPR-associated protein, Cse4 family</fullName>
    </submittedName>
</protein>
<accession>C8XAY5</accession>
<dbReference type="KEGG" id="nml:Namu_3052"/>
<dbReference type="InParanoid" id="C8XAY5"/>
<keyword evidence="2" id="KW-1185">Reference proteome</keyword>
<reference evidence="1 2" key="2">
    <citation type="journal article" date="2010" name="Stand. Genomic Sci.">
        <title>Complete genome sequence of Nakamurella multipartita type strain (Y-104).</title>
        <authorList>
            <person name="Tice H."/>
            <person name="Mayilraj S."/>
            <person name="Sims D."/>
            <person name="Lapidus A."/>
            <person name="Nolan M."/>
            <person name="Lucas S."/>
            <person name="Glavina Del Rio T."/>
            <person name="Copeland A."/>
            <person name="Cheng J.F."/>
            <person name="Meincke L."/>
            <person name="Bruce D."/>
            <person name="Goodwin L."/>
            <person name="Pitluck S."/>
            <person name="Ivanova N."/>
            <person name="Mavromatis K."/>
            <person name="Ovchinnikova G."/>
            <person name="Pati A."/>
            <person name="Chen A."/>
            <person name="Palaniappan K."/>
            <person name="Land M."/>
            <person name="Hauser L."/>
            <person name="Chang Y.J."/>
            <person name="Jeffries C.D."/>
            <person name="Detter J.C."/>
            <person name="Brettin T."/>
            <person name="Rohde M."/>
            <person name="Goker M."/>
            <person name="Bristow J."/>
            <person name="Eisen J.A."/>
            <person name="Markowitz V."/>
            <person name="Hugenholtz P."/>
            <person name="Kyrpides N.C."/>
            <person name="Klenk H.P."/>
            <person name="Chen F."/>
        </authorList>
    </citation>
    <scope>NUCLEOTIDE SEQUENCE [LARGE SCALE GENOMIC DNA]</scope>
    <source>
        <strain evidence="2">ATCC 700099 / DSM 44233 / CIP 104796 / JCM 9543 / NBRC 105858 / Y-104</strain>
    </source>
</reference>
<name>C8XAY5_NAKMY</name>
<dbReference type="Proteomes" id="UP000002218">
    <property type="component" value="Chromosome"/>
</dbReference>
<dbReference type="STRING" id="479431.Namu_3052"/>
<gene>
    <name evidence="1" type="ordered locus">Namu_3052</name>
</gene>
<dbReference type="EMBL" id="CP001737">
    <property type="protein sequence ID" value="ACV79388.1"/>
    <property type="molecule type" value="Genomic_DNA"/>
</dbReference>